<keyword evidence="2" id="KW-1185">Reference proteome</keyword>
<proteinExistence type="predicted"/>
<dbReference type="EMBL" id="SGXE01000001">
    <property type="protein sequence ID" value="RZT00070.1"/>
    <property type="molecule type" value="Genomic_DNA"/>
</dbReference>
<protein>
    <submittedName>
        <fullName evidence="1">Uncharacterized protein</fullName>
    </submittedName>
</protein>
<gene>
    <name evidence="1" type="ORF">EV197_1301</name>
</gene>
<name>A0A4V2F7J8_9FLAO</name>
<sequence>MIGASVLGMLSLTAFTTMQISPNVTAVQEDDVTAIINKDTTEKELEDLTAFFAENGIDLIIENVAYNDAGEITSLSLILQRGKAKSHYSSSSNVPISEVELGYKKGNLFITNTGMFDILAWKNQAGFSKAPIDMDSLLKKHSFAFDFDFDKDIDSIFLGNGVNVQQLKDQIMNSFKFEQDENGNFVFKGQNLGNSWGQGSKKYQFVDNPEIDKLIIIDGKESDFITLDKMAKAERLDVVDFLNPATAISIYGDKAKDGAIIATTKQ</sequence>
<reference evidence="1 2" key="1">
    <citation type="submission" date="2019-02" db="EMBL/GenBank/DDBJ databases">
        <title>Genomic Encyclopedia of Type Strains, Phase IV (KMG-IV): sequencing the most valuable type-strain genomes for metagenomic binning, comparative biology and taxonomic classification.</title>
        <authorList>
            <person name="Goeker M."/>
        </authorList>
    </citation>
    <scope>NUCLEOTIDE SEQUENCE [LARGE SCALE GENOMIC DNA]</scope>
    <source>
        <strain evidence="1 2">DSM 17196</strain>
    </source>
</reference>
<dbReference type="Proteomes" id="UP000292262">
    <property type="component" value="Unassembled WGS sequence"/>
</dbReference>
<evidence type="ECO:0000313" key="2">
    <source>
        <dbReference type="Proteomes" id="UP000292262"/>
    </source>
</evidence>
<dbReference type="AlphaFoldDB" id="A0A4V2F7J8"/>
<accession>A0A4V2F7J8</accession>
<evidence type="ECO:0000313" key="1">
    <source>
        <dbReference type="EMBL" id="RZT00070.1"/>
    </source>
</evidence>
<comment type="caution">
    <text evidence="1">The sequence shown here is derived from an EMBL/GenBank/DDBJ whole genome shotgun (WGS) entry which is preliminary data.</text>
</comment>
<organism evidence="1 2">
    <name type="scientific">Aquimarina brevivitae</name>
    <dbReference type="NCBI Taxonomy" id="323412"/>
    <lineage>
        <taxon>Bacteria</taxon>
        <taxon>Pseudomonadati</taxon>
        <taxon>Bacteroidota</taxon>
        <taxon>Flavobacteriia</taxon>
        <taxon>Flavobacteriales</taxon>
        <taxon>Flavobacteriaceae</taxon>
        <taxon>Aquimarina</taxon>
    </lineage>
</organism>